<dbReference type="AlphaFoldDB" id="A0A073I0Z7"/>
<sequence>MESSIDEHLKTVADEEELKKQQKTSKQVVEQTFNRNRTDEERKNQIRREIQRYRNIILQIEQDNHEEETKESSKIPKIENEISEGQKIDIDIQNNEINEDENPDIKSVESDVTINGSTTDKKM</sequence>
<evidence type="ECO:0000313" key="3">
    <source>
        <dbReference type="Proteomes" id="UP000053232"/>
    </source>
</evidence>
<reference evidence="3" key="1">
    <citation type="journal article" date="2014" name="Cell">
        <title>The Architecture of a Scrambled Genome Reveals Massive Levels of Genomic Rearrangement during Development.</title>
        <authorList>
            <person name="Chen X."/>
            <person name="Bracht J.R."/>
            <person name="Goldman A.D."/>
            <person name="Dolzhenko E."/>
            <person name="Clay D.M."/>
            <person name="Swart E.C."/>
            <person name="Perlman D.H."/>
            <person name="Doak T.G."/>
            <person name="Stuart A."/>
            <person name="Amemiya C.T."/>
            <person name="Sebra R.P."/>
            <person name="Landweber L.F."/>
        </authorList>
    </citation>
    <scope>NUCLEOTIDE SEQUENCE [LARGE SCALE GENOMIC DNA]</scope>
    <source>
        <strain evidence="3">JRB310</strain>
    </source>
</reference>
<evidence type="ECO:0000256" key="1">
    <source>
        <dbReference type="SAM" id="MobiDB-lite"/>
    </source>
</evidence>
<feature type="compositionally biased region" description="Basic and acidic residues" evidence="1">
    <location>
        <begin position="1"/>
        <end position="20"/>
    </location>
</feature>
<dbReference type="EMBL" id="ARYC01000265">
    <property type="protein sequence ID" value="KEJ83116.1"/>
    <property type="molecule type" value="Genomic_DNA"/>
</dbReference>
<feature type="compositionally biased region" description="Polar residues" evidence="1">
    <location>
        <begin position="24"/>
        <end position="35"/>
    </location>
</feature>
<protein>
    <submittedName>
        <fullName evidence="2">Uncharacterized protein</fullName>
    </submittedName>
</protein>
<gene>
    <name evidence="2" type="ORF">OXYTRIMIC_675</name>
</gene>
<organism evidence="2 3">
    <name type="scientific">Oxytricha trifallax</name>
    <dbReference type="NCBI Taxonomy" id="1172189"/>
    <lineage>
        <taxon>Eukaryota</taxon>
        <taxon>Sar</taxon>
        <taxon>Alveolata</taxon>
        <taxon>Ciliophora</taxon>
        <taxon>Intramacronucleata</taxon>
        <taxon>Spirotrichea</taxon>
        <taxon>Stichotrichia</taxon>
        <taxon>Sporadotrichida</taxon>
        <taxon>Oxytrichidae</taxon>
        <taxon>Oxytrichinae</taxon>
        <taxon>Oxytricha</taxon>
    </lineage>
</organism>
<name>A0A073I0Z7_9SPIT</name>
<feature type="compositionally biased region" description="Polar residues" evidence="1">
    <location>
        <begin position="110"/>
        <end position="123"/>
    </location>
</feature>
<evidence type="ECO:0000313" key="2">
    <source>
        <dbReference type="EMBL" id="KEJ83116.1"/>
    </source>
</evidence>
<accession>A0A073I0Z7</accession>
<comment type="caution">
    <text evidence="2">The sequence shown here is derived from an EMBL/GenBank/DDBJ whole genome shotgun (WGS) entry which is preliminary data.</text>
</comment>
<proteinExistence type="predicted"/>
<feature type="region of interest" description="Disordered" evidence="1">
    <location>
        <begin position="98"/>
        <end position="123"/>
    </location>
</feature>
<keyword evidence="3" id="KW-1185">Reference proteome</keyword>
<feature type="region of interest" description="Disordered" evidence="1">
    <location>
        <begin position="1"/>
        <end position="44"/>
    </location>
</feature>
<dbReference type="Proteomes" id="UP000053232">
    <property type="component" value="Unassembled WGS sequence"/>
</dbReference>